<dbReference type="AlphaFoldDB" id="A0A1H1QAP9"/>
<keyword evidence="1" id="KW-0645">Protease</keyword>
<dbReference type="PROSITE" id="PS50249">
    <property type="entry name" value="MPN"/>
    <property type="match status" value="1"/>
</dbReference>
<evidence type="ECO:0000256" key="1">
    <source>
        <dbReference type="ARBA" id="ARBA00022670"/>
    </source>
</evidence>
<dbReference type="Gene3D" id="3.40.140.10">
    <property type="entry name" value="Cytidine Deaminase, domain 2"/>
    <property type="match status" value="1"/>
</dbReference>
<dbReference type="GO" id="GO:0006508">
    <property type="term" value="P:proteolysis"/>
    <property type="evidence" value="ECO:0007669"/>
    <property type="project" value="UniProtKB-KW"/>
</dbReference>
<dbReference type="Proteomes" id="UP000243426">
    <property type="component" value="Chromosome I"/>
</dbReference>
<dbReference type="NCBIfam" id="TIGR00608">
    <property type="entry name" value="radc"/>
    <property type="match status" value="1"/>
</dbReference>
<keyword evidence="3" id="KW-0378">Hydrolase</keyword>
<evidence type="ECO:0000313" key="8">
    <source>
        <dbReference type="Proteomes" id="UP000243426"/>
    </source>
</evidence>
<accession>A0A1H1QAP9</accession>
<dbReference type="InterPro" id="IPR037518">
    <property type="entry name" value="MPN"/>
</dbReference>
<feature type="domain" description="MPN" evidence="6">
    <location>
        <begin position="43"/>
        <end position="165"/>
    </location>
</feature>
<keyword evidence="2" id="KW-0479">Metal-binding</keyword>
<dbReference type="GO" id="GO:0046872">
    <property type="term" value="F:metal ion binding"/>
    <property type="evidence" value="ECO:0007669"/>
    <property type="project" value="UniProtKB-KW"/>
</dbReference>
<dbReference type="RefSeq" id="WP_090272673.1">
    <property type="nucleotide sequence ID" value="NZ_LT629748.1"/>
</dbReference>
<protein>
    <submittedName>
        <fullName evidence="7">DNA repair protein RadC</fullName>
    </submittedName>
</protein>
<dbReference type="CDD" id="cd08071">
    <property type="entry name" value="MPN_DUF2466"/>
    <property type="match status" value="1"/>
</dbReference>
<dbReference type="STRING" id="797277.SAMN05216198_1426"/>
<evidence type="ECO:0000256" key="2">
    <source>
        <dbReference type="ARBA" id="ARBA00022723"/>
    </source>
</evidence>
<evidence type="ECO:0000256" key="4">
    <source>
        <dbReference type="ARBA" id="ARBA00022833"/>
    </source>
</evidence>
<keyword evidence="8" id="KW-1185">Reference proteome</keyword>
<dbReference type="PROSITE" id="PS01302">
    <property type="entry name" value="UPF0758"/>
    <property type="match status" value="1"/>
</dbReference>
<organism evidence="7 8">
    <name type="scientific">Halopseudomonas litoralis</name>
    <dbReference type="NCBI Taxonomy" id="797277"/>
    <lineage>
        <taxon>Bacteria</taxon>
        <taxon>Pseudomonadati</taxon>
        <taxon>Pseudomonadota</taxon>
        <taxon>Gammaproteobacteria</taxon>
        <taxon>Pseudomonadales</taxon>
        <taxon>Pseudomonadaceae</taxon>
        <taxon>Halopseudomonas</taxon>
    </lineage>
</organism>
<evidence type="ECO:0000256" key="3">
    <source>
        <dbReference type="ARBA" id="ARBA00022801"/>
    </source>
</evidence>
<dbReference type="OrthoDB" id="9804482at2"/>
<evidence type="ECO:0000259" key="6">
    <source>
        <dbReference type="PROSITE" id="PS50249"/>
    </source>
</evidence>
<reference evidence="8" key="1">
    <citation type="submission" date="2016-10" db="EMBL/GenBank/DDBJ databases">
        <authorList>
            <person name="Varghese N."/>
            <person name="Submissions S."/>
        </authorList>
    </citation>
    <scope>NUCLEOTIDE SEQUENCE [LARGE SCALE GENOMIC DNA]</scope>
    <source>
        <strain evidence="8">2SM5</strain>
    </source>
</reference>
<dbReference type="Pfam" id="PF04002">
    <property type="entry name" value="RadC"/>
    <property type="match status" value="1"/>
</dbReference>
<dbReference type="EMBL" id="LT629748">
    <property type="protein sequence ID" value="SDS20367.1"/>
    <property type="molecule type" value="Genomic_DNA"/>
</dbReference>
<dbReference type="SUPFAM" id="SSF102712">
    <property type="entry name" value="JAB1/MPN domain"/>
    <property type="match status" value="1"/>
</dbReference>
<dbReference type="InterPro" id="IPR020891">
    <property type="entry name" value="UPF0758_CS"/>
</dbReference>
<sequence length="165" mass="18316">MSTLVAVQDSANQFTMLEAQHDDWIIARAMEILENRVFCDGTPLLSACAVKNFLRAKLADKPNEVFAVLFLDNQHRVLAFEELFRGTIDAAVVYPRVVVSETLKHNAAAVILVHNHPSGESDPSHADRHLTTRLKAALELVDVRVLDHFIVGKGDPYSFAEQGLL</sequence>
<dbReference type="PANTHER" id="PTHR30471">
    <property type="entry name" value="DNA REPAIR PROTEIN RADC"/>
    <property type="match status" value="1"/>
</dbReference>
<dbReference type="GO" id="GO:0008237">
    <property type="term" value="F:metallopeptidase activity"/>
    <property type="evidence" value="ECO:0007669"/>
    <property type="project" value="UniProtKB-KW"/>
</dbReference>
<gene>
    <name evidence="7" type="ORF">SAMN05216198_1426</name>
</gene>
<keyword evidence="5" id="KW-0482">Metalloprotease</keyword>
<evidence type="ECO:0000256" key="5">
    <source>
        <dbReference type="ARBA" id="ARBA00023049"/>
    </source>
</evidence>
<proteinExistence type="predicted"/>
<keyword evidence="4" id="KW-0862">Zinc</keyword>
<dbReference type="InterPro" id="IPR025657">
    <property type="entry name" value="RadC_JAB"/>
</dbReference>
<dbReference type="InterPro" id="IPR001405">
    <property type="entry name" value="UPF0758"/>
</dbReference>
<evidence type="ECO:0000313" key="7">
    <source>
        <dbReference type="EMBL" id="SDS20367.1"/>
    </source>
</evidence>
<dbReference type="PANTHER" id="PTHR30471:SF3">
    <property type="entry name" value="UPF0758 PROTEIN YEES-RELATED"/>
    <property type="match status" value="1"/>
</dbReference>
<name>A0A1H1QAP9_9GAMM</name>